<dbReference type="InterPro" id="IPR001245">
    <property type="entry name" value="Ser-Thr/Tyr_kinase_cat_dom"/>
</dbReference>
<name>A0ABR3FDL3_9AGAR</name>
<reference evidence="2 3" key="1">
    <citation type="submission" date="2024-02" db="EMBL/GenBank/DDBJ databases">
        <title>A draft genome for the cacao thread blight pathogen Marasmius crinis-equi.</title>
        <authorList>
            <person name="Cohen S.P."/>
            <person name="Baruah I.K."/>
            <person name="Amoako-Attah I."/>
            <person name="Bukari Y."/>
            <person name="Meinhardt L.W."/>
            <person name="Bailey B.A."/>
        </authorList>
    </citation>
    <scope>NUCLEOTIDE SEQUENCE [LARGE SCALE GENOMIC DNA]</scope>
    <source>
        <strain evidence="2 3">GH-76</strain>
    </source>
</reference>
<dbReference type="SUPFAM" id="SSF56112">
    <property type="entry name" value="Protein kinase-like (PK-like)"/>
    <property type="match status" value="1"/>
</dbReference>
<dbReference type="Proteomes" id="UP001465976">
    <property type="component" value="Unassembled WGS sequence"/>
</dbReference>
<dbReference type="Gene3D" id="1.10.510.10">
    <property type="entry name" value="Transferase(Phosphotransferase) domain 1"/>
    <property type="match status" value="1"/>
</dbReference>
<dbReference type="InterPro" id="IPR000719">
    <property type="entry name" value="Prot_kinase_dom"/>
</dbReference>
<dbReference type="PROSITE" id="PS50011">
    <property type="entry name" value="PROTEIN_KINASE_DOM"/>
    <property type="match status" value="1"/>
</dbReference>
<feature type="domain" description="Protein kinase" evidence="1">
    <location>
        <begin position="49"/>
        <end position="347"/>
    </location>
</feature>
<dbReference type="InterPro" id="IPR008271">
    <property type="entry name" value="Ser/Thr_kinase_AS"/>
</dbReference>
<proteinExistence type="predicted"/>
<protein>
    <recommendedName>
        <fullName evidence="1">Protein kinase domain-containing protein</fullName>
    </recommendedName>
</protein>
<dbReference type="PRINTS" id="PR00109">
    <property type="entry name" value="TYRKINASE"/>
</dbReference>
<dbReference type="PANTHER" id="PTHR44329">
    <property type="entry name" value="SERINE/THREONINE-PROTEIN KINASE TNNI3K-RELATED"/>
    <property type="match status" value="1"/>
</dbReference>
<evidence type="ECO:0000259" key="1">
    <source>
        <dbReference type="PROSITE" id="PS50011"/>
    </source>
</evidence>
<evidence type="ECO:0000313" key="2">
    <source>
        <dbReference type="EMBL" id="KAL0573288.1"/>
    </source>
</evidence>
<dbReference type="InterPro" id="IPR011009">
    <property type="entry name" value="Kinase-like_dom_sf"/>
</dbReference>
<dbReference type="InterPro" id="IPR051681">
    <property type="entry name" value="Ser/Thr_Kinases-Pseudokinases"/>
</dbReference>
<accession>A0ABR3FDL3</accession>
<sequence length="512" mass="57114">MSRRITSGQLADSPDTEDKLRSSILRMMLRLSKKSGLCPKCLVIKNVKKLGEHPVGGGGFGDVWKGKIDGQVVCLKVVKVYLVSDVQNLMTVCSISLAMTEISNPLAQEYMREAIVWQQLKHPNLLPFVGMYYLDKAREQLCLVSPWMERGNLVHYLKSTSTELVDHESLAYDIATGLSHLHGMKIVHGDLKGVNILMTPDGRATIADFGLSRVADTHTLRLDTSTSTQAKGTTRWLSPELLRPDPPCSSSTSSDIYAYACVCYEIFARSIPFHELAEGAVIVAILLDKQQPSRPEVSELTDAMWEIMASCWAYDPALRPTAMDVLARIGRITSMRTDTRLESYPALDWDPAQLANVRKNVKYPAVDTMEFLRVLGRDQLPPFPLPDGATRNEHLAHEERNGSEEGFWKRVFGQRKRFSAHTTPVHVHPNDEPAHTVFGKPLKEILPYASVQISTANANGEMYVWGYVPVVVAKCGLYLKENGTVTPSMALTKLDLNDSLLSQRRKSKVFSM</sequence>
<organism evidence="2 3">
    <name type="scientific">Marasmius crinis-equi</name>
    <dbReference type="NCBI Taxonomy" id="585013"/>
    <lineage>
        <taxon>Eukaryota</taxon>
        <taxon>Fungi</taxon>
        <taxon>Dikarya</taxon>
        <taxon>Basidiomycota</taxon>
        <taxon>Agaricomycotina</taxon>
        <taxon>Agaricomycetes</taxon>
        <taxon>Agaricomycetidae</taxon>
        <taxon>Agaricales</taxon>
        <taxon>Marasmiineae</taxon>
        <taxon>Marasmiaceae</taxon>
        <taxon>Marasmius</taxon>
    </lineage>
</organism>
<gene>
    <name evidence="2" type="ORF">V5O48_008671</name>
</gene>
<keyword evidence="3" id="KW-1185">Reference proteome</keyword>
<dbReference type="SMART" id="SM00220">
    <property type="entry name" value="S_TKc"/>
    <property type="match status" value="1"/>
</dbReference>
<dbReference type="EMBL" id="JBAHYK010000520">
    <property type="protein sequence ID" value="KAL0573288.1"/>
    <property type="molecule type" value="Genomic_DNA"/>
</dbReference>
<evidence type="ECO:0000313" key="3">
    <source>
        <dbReference type="Proteomes" id="UP001465976"/>
    </source>
</evidence>
<dbReference type="PROSITE" id="PS00108">
    <property type="entry name" value="PROTEIN_KINASE_ST"/>
    <property type="match status" value="1"/>
</dbReference>
<comment type="caution">
    <text evidence="2">The sequence shown here is derived from an EMBL/GenBank/DDBJ whole genome shotgun (WGS) entry which is preliminary data.</text>
</comment>
<dbReference type="Pfam" id="PF07714">
    <property type="entry name" value="PK_Tyr_Ser-Thr"/>
    <property type="match status" value="1"/>
</dbReference>